<evidence type="ECO:0000259" key="1">
    <source>
        <dbReference type="PROSITE" id="PS51186"/>
    </source>
</evidence>
<gene>
    <name evidence="2" type="ORF">ACFPBZ_24655</name>
</gene>
<dbReference type="Proteomes" id="UP001595947">
    <property type="component" value="Unassembled WGS sequence"/>
</dbReference>
<dbReference type="CDD" id="cd04301">
    <property type="entry name" value="NAT_SF"/>
    <property type="match status" value="1"/>
</dbReference>
<dbReference type="InterPro" id="IPR000182">
    <property type="entry name" value="GNAT_dom"/>
</dbReference>
<name>A0ABV9YS17_9PSEU</name>
<dbReference type="SUPFAM" id="SSF55729">
    <property type="entry name" value="Acyl-CoA N-acyltransferases (Nat)"/>
    <property type="match status" value="1"/>
</dbReference>
<accession>A0ABV9YS17</accession>
<proteinExistence type="predicted"/>
<feature type="domain" description="N-acetyltransferase" evidence="1">
    <location>
        <begin position="15"/>
        <end position="160"/>
    </location>
</feature>
<dbReference type="InterPro" id="IPR016181">
    <property type="entry name" value="Acyl_CoA_acyltransferase"/>
</dbReference>
<dbReference type="Gene3D" id="3.40.630.30">
    <property type="match status" value="1"/>
</dbReference>
<dbReference type="EMBL" id="JBHSIV010000037">
    <property type="protein sequence ID" value="MFC5065431.1"/>
    <property type="molecule type" value="Genomic_DNA"/>
</dbReference>
<dbReference type="EC" id="2.3.-.-" evidence="2"/>
<dbReference type="GO" id="GO:0016746">
    <property type="term" value="F:acyltransferase activity"/>
    <property type="evidence" value="ECO:0007669"/>
    <property type="project" value="UniProtKB-KW"/>
</dbReference>
<dbReference type="RefSeq" id="WP_378038762.1">
    <property type="nucleotide sequence ID" value="NZ_JBHSIV010000037.1"/>
</dbReference>
<evidence type="ECO:0000313" key="2">
    <source>
        <dbReference type="EMBL" id="MFC5065431.1"/>
    </source>
</evidence>
<protein>
    <submittedName>
        <fullName evidence="2">GNAT family N-acetyltransferase</fullName>
        <ecNumber evidence="2">2.3.-.-</ecNumber>
    </submittedName>
</protein>
<dbReference type="PROSITE" id="PS51186">
    <property type="entry name" value="GNAT"/>
    <property type="match status" value="1"/>
</dbReference>
<keyword evidence="3" id="KW-1185">Reference proteome</keyword>
<keyword evidence="2" id="KW-0808">Transferase</keyword>
<reference evidence="3" key="1">
    <citation type="journal article" date="2019" name="Int. J. Syst. Evol. Microbiol.">
        <title>The Global Catalogue of Microorganisms (GCM) 10K type strain sequencing project: providing services to taxonomists for standard genome sequencing and annotation.</title>
        <authorList>
            <consortium name="The Broad Institute Genomics Platform"/>
            <consortium name="The Broad Institute Genome Sequencing Center for Infectious Disease"/>
            <person name="Wu L."/>
            <person name="Ma J."/>
        </authorList>
    </citation>
    <scope>NUCLEOTIDE SEQUENCE [LARGE SCALE GENOMIC DNA]</scope>
    <source>
        <strain evidence="3">CGMCC 4.7093</strain>
    </source>
</reference>
<keyword evidence="2" id="KW-0012">Acyltransferase</keyword>
<dbReference type="Pfam" id="PF13673">
    <property type="entry name" value="Acetyltransf_10"/>
    <property type="match status" value="1"/>
</dbReference>
<organism evidence="2 3">
    <name type="scientific">Actinomycetospora atypica</name>
    <dbReference type="NCBI Taxonomy" id="1290095"/>
    <lineage>
        <taxon>Bacteria</taxon>
        <taxon>Bacillati</taxon>
        <taxon>Actinomycetota</taxon>
        <taxon>Actinomycetes</taxon>
        <taxon>Pseudonocardiales</taxon>
        <taxon>Pseudonocardiaceae</taxon>
        <taxon>Actinomycetospora</taxon>
    </lineage>
</organism>
<evidence type="ECO:0000313" key="3">
    <source>
        <dbReference type="Proteomes" id="UP001595947"/>
    </source>
</evidence>
<sequence>MTGAPVVVDRLGPASAGEALTVQYAAYLSEGRRYATTEIPPLVETLEQLAADLARDDTRGFGAWIGPRLVGSVRLRRVRGPGPVEFTRYSVAPDLQGLGIGTALIDAAHATLAARTVSVLVTGVRSTGNLGLYGRRGYLETGREVDAAGVEVVRMERIAP</sequence>
<comment type="caution">
    <text evidence="2">The sequence shown here is derived from an EMBL/GenBank/DDBJ whole genome shotgun (WGS) entry which is preliminary data.</text>
</comment>